<feature type="chain" id="PRO_5019536347" evidence="7">
    <location>
        <begin position="26"/>
        <end position="396"/>
    </location>
</feature>
<sequence length="396" mass="42970">MRPSLQSTTLGYLTIFLPYCCSTAALPQLPIAHPRSYPDPNNQNYLARQESLKEGHSDVDIELLSNAKEQTPSETLSSSSTATRVPVLRLNFPDPSVLQDEDGTWYAFATAGNGKQIQAATAPSSSGPWAYVDRHVLPDPGSWTTGQHTWAPDVSRLGQGRYVMYYSGQQRPTEDTNGSPRSPHYCLGVATASSALGPYIPMEKPWFCAEDKGGIIDPSGFHDPLTGRRYVIYKIDGNSIGHGGSCGNGETPHVPTPIMIVEVDSEDGVTILGDPIQILDRDEADGPLVEAPSLAYLEASDGEGRYVLFYSSHCWFEGSYDINYATANSVDGPYRKSGYNPLMATGDLGLTAPGGATVVEGEGRLVFHANCREGRCMYDAEFWVDGTDVIIREQEG</sequence>
<dbReference type="GO" id="GO:0005975">
    <property type="term" value="P:carbohydrate metabolic process"/>
    <property type="evidence" value="ECO:0007669"/>
    <property type="project" value="InterPro"/>
</dbReference>
<dbReference type="InterPro" id="IPR051795">
    <property type="entry name" value="Glycosyl_Hydrlase_43"/>
</dbReference>
<feature type="active site" description="Proton donor" evidence="4">
    <location>
        <position position="290"/>
    </location>
</feature>
<dbReference type="Pfam" id="PF04616">
    <property type="entry name" value="Glyco_hydro_43"/>
    <property type="match status" value="1"/>
</dbReference>
<dbReference type="InterPro" id="IPR006710">
    <property type="entry name" value="Glyco_hydro_43"/>
</dbReference>
<comment type="similarity">
    <text evidence="1 6">Belongs to the glycosyl hydrolase 43 family.</text>
</comment>
<keyword evidence="9" id="KW-1185">Reference proteome</keyword>
<evidence type="ECO:0000313" key="8">
    <source>
        <dbReference type="EMBL" id="RKU45045.1"/>
    </source>
</evidence>
<reference evidence="8 9" key="1">
    <citation type="submission" date="2018-08" db="EMBL/GenBank/DDBJ databases">
        <title>Draft genome of the lignicolous fungus Coniochaeta pulveracea.</title>
        <authorList>
            <person name="Borstlap C.J."/>
            <person name="De Witt R.N."/>
            <person name="Botha A."/>
            <person name="Volschenk H."/>
        </authorList>
    </citation>
    <scope>NUCLEOTIDE SEQUENCE [LARGE SCALE GENOMIC DNA]</scope>
    <source>
        <strain evidence="8 9">CAB683</strain>
    </source>
</reference>
<accession>A0A420YAX4</accession>
<evidence type="ECO:0000256" key="2">
    <source>
        <dbReference type="ARBA" id="ARBA00022801"/>
    </source>
</evidence>
<keyword evidence="7" id="KW-0732">Signal</keyword>
<name>A0A420YAX4_9PEZI</name>
<gene>
    <name evidence="8" type="ORF">DL546_006085</name>
</gene>
<dbReference type="CDD" id="cd08999">
    <property type="entry name" value="GH43_ABN-like"/>
    <property type="match status" value="1"/>
</dbReference>
<dbReference type="OrthoDB" id="3879658at2759"/>
<dbReference type="InterPro" id="IPR023296">
    <property type="entry name" value="Glyco_hydro_beta-prop_sf"/>
</dbReference>
<dbReference type="GO" id="GO:0004553">
    <property type="term" value="F:hydrolase activity, hydrolyzing O-glycosyl compounds"/>
    <property type="evidence" value="ECO:0007669"/>
    <property type="project" value="InterPro"/>
</dbReference>
<evidence type="ECO:0000256" key="3">
    <source>
        <dbReference type="ARBA" id="ARBA00023295"/>
    </source>
</evidence>
<keyword evidence="2 6" id="KW-0378">Hydrolase</keyword>
<feature type="signal peptide" evidence="7">
    <location>
        <begin position="1"/>
        <end position="25"/>
    </location>
</feature>
<organism evidence="8 9">
    <name type="scientific">Coniochaeta pulveracea</name>
    <dbReference type="NCBI Taxonomy" id="177199"/>
    <lineage>
        <taxon>Eukaryota</taxon>
        <taxon>Fungi</taxon>
        <taxon>Dikarya</taxon>
        <taxon>Ascomycota</taxon>
        <taxon>Pezizomycotina</taxon>
        <taxon>Sordariomycetes</taxon>
        <taxon>Sordariomycetidae</taxon>
        <taxon>Coniochaetales</taxon>
        <taxon>Coniochaetaceae</taxon>
        <taxon>Coniochaeta</taxon>
    </lineage>
</organism>
<dbReference type="PANTHER" id="PTHR42812">
    <property type="entry name" value="BETA-XYLOSIDASE"/>
    <property type="match status" value="1"/>
</dbReference>
<dbReference type="AlphaFoldDB" id="A0A420YAX4"/>
<feature type="site" description="Important for catalytic activity, responsible for pKa modulation of the active site Glu and correct orientation of both the proton donor and substrate" evidence="5">
    <location>
        <position position="236"/>
    </location>
</feature>
<proteinExistence type="inferred from homology"/>
<dbReference type="Gene3D" id="2.115.10.20">
    <property type="entry name" value="Glycosyl hydrolase domain, family 43"/>
    <property type="match status" value="1"/>
</dbReference>
<evidence type="ECO:0000256" key="7">
    <source>
        <dbReference type="SAM" id="SignalP"/>
    </source>
</evidence>
<comment type="caution">
    <text evidence="8">The sequence shown here is derived from an EMBL/GenBank/DDBJ whole genome shotgun (WGS) entry which is preliminary data.</text>
</comment>
<dbReference type="Proteomes" id="UP000275385">
    <property type="component" value="Unassembled WGS sequence"/>
</dbReference>
<evidence type="ECO:0000313" key="9">
    <source>
        <dbReference type="Proteomes" id="UP000275385"/>
    </source>
</evidence>
<feature type="active site" description="Proton acceptor" evidence="4">
    <location>
        <position position="94"/>
    </location>
</feature>
<dbReference type="EMBL" id="QVQW01000024">
    <property type="protein sequence ID" value="RKU45045.1"/>
    <property type="molecule type" value="Genomic_DNA"/>
</dbReference>
<evidence type="ECO:0000256" key="6">
    <source>
        <dbReference type="RuleBase" id="RU361187"/>
    </source>
</evidence>
<evidence type="ECO:0000256" key="4">
    <source>
        <dbReference type="PIRSR" id="PIRSR606710-1"/>
    </source>
</evidence>
<dbReference type="PANTHER" id="PTHR42812:SF5">
    <property type="entry name" value="ENDO-ARABINASE"/>
    <property type="match status" value="1"/>
</dbReference>
<evidence type="ECO:0000256" key="1">
    <source>
        <dbReference type="ARBA" id="ARBA00009865"/>
    </source>
</evidence>
<dbReference type="SUPFAM" id="SSF75005">
    <property type="entry name" value="Arabinanase/levansucrase/invertase"/>
    <property type="match status" value="1"/>
</dbReference>
<protein>
    <submittedName>
        <fullName evidence="8">Uncharacterized protein</fullName>
    </submittedName>
</protein>
<dbReference type="STRING" id="177199.A0A420YAX4"/>
<evidence type="ECO:0000256" key="5">
    <source>
        <dbReference type="PIRSR" id="PIRSR606710-2"/>
    </source>
</evidence>
<keyword evidence="3 6" id="KW-0326">Glycosidase</keyword>